<accession>A0A8S5RBE9</accession>
<dbReference type="EMBL" id="BK059087">
    <property type="protein sequence ID" value="DAE28482.1"/>
    <property type="molecule type" value="Genomic_DNA"/>
</dbReference>
<proteinExistence type="predicted"/>
<protein>
    <submittedName>
        <fullName evidence="1">Uncharacterized protein</fullName>
    </submittedName>
</protein>
<reference evidence="1" key="1">
    <citation type="journal article" date="2021" name="Proc. Natl. Acad. Sci. U.S.A.">
        <title>A Catalog of Tens of Thousands of Viruses from Human Metagenomes Reveals Hidden Associations with Chronic Diseases.</title>
        <authorList>
            <person name="Tisza M.J."/>
            <person name="Buck C.B."/>
        </authorList>
    </citation>
    <scope>NUCLEOTIDE SEQUENCE</scope>
    <source>
        <strain evidence="1">Ct9pU4</strain>
    </source>
</reference>
<organism evidence="1">
    <name type="scientific">virus sp. ct9pU4</name>
    <dbReference type="NCBI Taxonomy" id="2828248"/>
    <lineage>
        <taxon>Viruses</taxon>
    </lineage>
</organism>
<evidence type="ECO:0000313" key="1">
    <source>
        <dbReference type="EMBL" id="DAE28482.1"/>
    </source>
</evidence>
<sequence>MSDSNLTGKEIPVKLCPTRNNTVDCSVCQYECKLRMIPKNSPSKEVPPEPLPAVIYY</sequence>
<name>A0A8S5RBE9_9VIRU</name>